<dbReference type="Proteomes" id="UP000002051">
    <property type="component" value="Chromosome 4"/>
</dbReference>
<dbReference type="HOGENOM" id="CLU_1284977_0_0_1"/>
<feature type="compositionally biased region" description="Basic and acidic residues" evidence="1">
    <location>
        <begin position="167"/>
        <end position="177"/>
    </location>
</feature>
<dbReference type="EnsemblPlants" id="AES86960">
    <property type="protein sequence ID" value="AES86960"/>
    <property type="gene ID" value="MTR_4g017520"/>
</dbReference>
<evidence type="ECO:0000313" key="2">
    <source>
        <dbReference type="EMBL" id="AES86960.1"/>
    </source>
</evidence>
<sequence length="215" mass="25233">MRVQMQLFHLQPWDNFQCNSAVPYTKKKTQGSRIKGNKSHLKAMSENNHEITVKSDRSDCSCVQSVESLVMWTLPYDLKKLKPWLRDYMSGLCYEGYLHIQHIMEEEHEHISKRILWRPKMVSPMDLDELRDGAKEEMHKSVEKEENKTAEDAQQPPLLQSENESVLQRDRTSKQNDRSNATGYLAIVPTRKQGAFDFLRKLFLRRKKGRSIGIR</sequence>
<feature type="compositionally biased region" description="Polar residues" evidence="1">
    <location>
        <begin position="157"/>
        <end position="166"/>
    </location>
</feature>
<name>G7JQ84_MEDTR</name>
<proteinExistence type="predicted"/>
<reference evidence="2 4" key="2">
    <citation type="journal article" date="2014" name="BMC Genomics">
        <title>An improved genome release (version Mt4.0) for the model legume Medicago truncatula.</title>
        <authorList>
            <person name="Tang H."/>
            <person name="Krishnakumar V."/>
            <person name="Bidwell S."/>
            <person name="Rosen B."/>
            <person name="Chan A."/>
            <person name="Zhou S."/>
            <person name="Gentzbittel L."/>
            <person name="Childs K.L."/>
            <person name="Yandell M."/>
            <person name="Gundlach H."/>
            <person name="Mayer K.F."/>
            <person name="Schwartz D.C."/>
            <person name="Town C.D."/>
        </authorList>
    </citation>
    <scope>GENOME REANNOTATION</scope>
    <source>
        <strain evidence="3 4">cv. Jemalong A17</strain>
    </source>
</reference>
<accession>G7JQ84</accession>
<evidence type="ECO:0000313" key="3">
    <source>
        <dbReference type="EnsemblPlants" id="AES86960"/>
    </source>
</evidence>
<protein>
    <submittedName>
        <fullName evidence="2 3">Uncharacterized protein</fullName>
    </submittedName>
</protein>
<dbReference type="PaxDb" id="3880-AES86960"/>
<evidence type="ECO:0000256" key="1">
    <source>
        <dbReference type="SAM" id="MobiDB-lite"/>
    </source>
</evidence>
<reference evidence="2 4" key="1">
    <citation type="journal article" date="2011" name="Nature">
        <title>The Medicago genome provides insight into the evolution of rhizobial symbioses.</title>
        <authorList>
            <person name="Young N.D."/>
            <person name="Debelle F."/>
            <person name="Oldroyd G.E."/>
            <person name="Geurts R."/>
            <person name="Cannon S.B."/>
            <person name="Udvardi M.K."/>
            <person name="Benedito V.A."/>
            <person name="Mayer K.F."/>
            <person name="Gouzy J."/>
            <person name="Schoof H."/>
            <person name="Van de Peer Y."/>
            <person name="Proost S."/>
            <person name="Cook D.R."/>
            <person name="Meyers B.C."/>
            <person name="Spannagl M."/>
            <person name="Cheung F."/>
            <person name="De Mita S."/>
            <person name="Krishnakumar V."/>
            <person name="Gundlach H."/>
            <person name="Zhou S."/>
            <person name="Mudge J."/>
            <person name="Bharti A.K."/>
            <person name="Murray J.D."/>
            <person name="Naoumkina M.A."/>
            <person name="Rosen B."/>
            <person name="Silverstein K.A."/>
            <person name="Tang H."/>
            <person name="Rombauts S."/>
            <person name="Zhao P.X."/>
            <person name="Zhou P."/>
            <person name="Barbe V."/>
            <person name="Bardou P."/>
            <person name="Bechner M."/>
            <person name="Bellec A."/>
            <person name="Berger A."/>
            <person name="Berges H."/>
            <person name="Bidwell S."/>
            <person name="Bisseling T."/>
            <person name="Choisne N."/>
            <person name="Couloux A."/>
            <person name="Denny R."/>
            <person name="Deshpande S."/>
            <person name="Dai X."/>
            <person name="Doyle J.J."/>
            <person name="Dudez A.M."/>
            <person name="Farmer A.D."/>
            <person name="Fouteau S."/>
            <person name="Franken C."/>
            <person name="Gibelin C."/>
            <person name="Gish J."/>
            <person name="Goldstein S."/>
            <person name="Gonzalez A.J."/>
            <person name="Green P.J."/>
            <person name="Hallab A."/>
            <person name="Hartog M."/>
            <person name="Hua A."/>
            <person name="Humphray S.J."/>
            <person name="Jeong D.H."/>
            <person name="Jing Y."/>
            <person name="Jocker A."/>
            <person name="Kenton S.M."/>
            <person name="Kim D.J."/>
            <person name="Klee K."/>
            <person name="Lai H."/>
            <person name="Lang C."/>
            <person name="Lin S."/>
            <person name="Macmil S.L."/>
            <person name="Magdelenat G."/>
            <person name="Matthews L."/>
            <person name="McCorrison J."/>
            <person name="Monaghan E.L."/>
            <person name="Mun J.H."/>
            <person name="Najar F.Z."/>
            <person name="Nicholson C."/>
            <person name="Noirot C."/>
            <person name="O'Bleness M."/>
            <person name="Paule C.R."/>
            <person name="Poulain J."/>
            <person name="Prion F."/>
            <person name="Qin B."/>
            <person name="Qu C."/>
            <person name="Retzel E.F."/>
            <person name="Riddle C."/>
            <person name="Sallet E."/>
            <person name="Samain S."/>
            <person name="Samson N."/>
            <person name="Sanders I."/>
            <person name="Saurat O."/>
            <person name="Scarpelli C."/>
            <person name="Schiex T."/>
            <person name="Segurens B."/>
            <person name="Severin A.J."/>
            <person name="Sherrier D.J."/>
            <person name="Shi R."/>
            <person name="Sims S."/>
            <person name="Singer S.R."/>
            <person name="Sinharoy S."/>
            <person name="Sterck L."/>
            <person name="Viollet A."/>
            <person name="Wang B.B."/>
            <person name="Wang K."/>
            <person name="Wang M."/>
            <person name="Wang X."/>
            <person name="Warfsmann J."/>
            <person name="Weissenbach J."/>
            <person name="White D.D."/>
            <person name="White J.D."/>
            <person name="Wiley G.B."/>
            <person name="Wincker P."/>
            <person name="Xing Y."/>
            <person name="Yang L."/>
            <person name="Yao Z."/>
            <person name="Ying F."/>
            <person name="Zhai J."/>
            <person name="Zhou L."/>
            <person name="Zuber A."/>
            <person name="Denarie J."/>
            <person name="Dixon R.A."/>
            <person name="May G.D."/>
            <person name="Schwartz D.C."/>
            <person name="Rogers J."/>
            <person name="Quetier F."/>
            <person name="Town C.D."/>
            <person name="Roe B.A."/>
        </authorList>
    </citation>
    <scope>NUCLEOTIDE SEQUENCE [LARGE SCALE GENOMIC DNA]</scope>
    <source>
        <strain evidence="2">A17</strain>
        <strain evidence="3 4">cv. Jemalong A17</strain>
    </source>
</reference>
<feature type="region of interest" description="Disordered" evidence="1">
    <location>
        <begin position="135"/>
        <end position="185"/>
    </location>
</feature>
<organism evidence="2 4">
    <name type="scientific">Medicago truncatula</name>
    <name type="common">Barrel medic</name>
    <name type="synonym">Medicago tribuloides</name>
    <dbReference type="NCBI Taxonomy" id="3880"/>
    <lineage>
        <taxon>Eukaryota</taxon>
        <taxon>Viridiplantae</taxon>
        <taxon>Streptophyta</taxon>
        <taxon>Embryophyta</taxon>
        <taxon>Tracheophyta</taxon>
        <taxon>Spermatophyta</taxon>
        <taxon>Magnoliopsida</taxon>
        <taxon>eudicotyledons</taxon>
        <taxon>Gunneridae</taxon>
        <taxon>Pentapetalae</taxon>
        <taxon>rosids</taxon>
        <taxon>fabids</taxon>
        <taxon>Fabales</taxon>
        <taxon>Fabaceae</taxon>
        <taxon>Papilionoideae</taxon>
        <taxon>50 kb inversion clade</taxon>
        <taxon>NPAAA clade</taxon>
        <taxon>Hologalegina</taxon>
        <taxon>IRL clade</taxon>
        <taxon>Trifolieae</taxon>
        <taxon>Medicago</taxon>
    </lineage>
</organism>
<gene>
    <name evidence="2" type="ordered locus">MTR_4g017520</name>
</gene>
<keyword evidence="4" id="KW-1185">Reference proteome</keyword>
<feature type="compositionally biased region" description="Basic and acidic residues" evidence="1">
    <location>
        <begin position="135"/>
        <end position="151"/>
    </location>
</feature>
<dbReference type="EMBL" id="CM001220">
    <property type="protein sequence ID" value="AES86960.1"/>
    <property type="molecule type" value="Genomic_DNA"/>
</dbReference>
<dbReference type="AlphaFoldDB" id="G7JQ84"/>
<evidence type="ECO:0000313" key="4">
    <source>
        <dbReference type="Proteomes" id="UP000002051"/>
    </source>
</evidence>
<reference evidence="3" key="3">
    <citation type="submission" date="2015-04" db="UniProtKB">
        <authorList>
            <consortium name="EnsemblPlants"/>
        </authorList>
    </citation>
    <scope>IDENTIFICATION</scope>
    <source>
        <strain evidence="3">cv. Jemalong A17</strain>
    </source>
</reference>